<name>A0A392W0X3_9FABA</name>
<accession>A0A392W0X3</accession>
<dbReference type="AlphaFoldDB" id="A0A392W0X3"/>
<keyword evidence="3" id="KW-1185">Reference proteome</keyword>
<dbReference type="EMBL" id="LXQA011353473">
    <property type="protein sequence ID" value="MCI94334.1"/>
    <property type="molecule type" value="Genomic_DNA"/>
</dbReference>
<sequence length="31" mass="3585">VTATRLMYLFFIGVLILWVVYKAVLDPLCLL</sequence>
<evidence type="ECO:0000256" key="1">
    <source>
        <dbReference type="SAM" id="Phobius"/>
    </source>
</evidence>
<comment type="caution">
    <text evidence="2">The sequence shown here is derived from an EMBL/GenBank/DDBJ whole genome shotgun (WGS) entry which is preliminary data.</text>
</comment>
<organism evidence="2 3">
    <name type="scientific">Trifolium medium</name>
    <dbReference type="NCBI Taxonomy" id="97028"/>
    <lineage>
        <taxon>Eukaryota</taxon>
        <taxon>Viridiplantae</taxon>
        <taxon>Streptophyta</taxon>
        <taxon>Embryophyta</taxon>
        <taxon>Tracheophyta</taxon>
        <taxon>Spermatophyta</taxon>
        <taxon>Magnoliopsida</taxon>
        <taxon>eudicotyledons</taxon>
        <taxon>Gunneridae</taxon>
        <taxon>Pentapetalae</taxon>
        <taxon>rosids</taxon>
        <taxon>fabids</taxon>
        <taxon>Fabales</taxon>
        <taxon>Fabaceae</taxon>
        <taxon>Papilionoideae</taxon>
        <taxon>50 kb inversion clade</taxon>
        <taxon>NPAAA clade</taxon>
        <taxon>Hologalegina</taxon>
        <taxon>IRL clade</taxon>
        <taxon>Trifolieae</taxon>
        <taxon>Trifolium</taxon>
    </lineage>
</organism>
<feature type="transmembrane region" description="Helical" evidence="1">
    <location>
        <begin position="6"/>
        <end position="25"/>
    </location>
</feature>
<feature type="non-terminal residue" evidence="2">
    <location>
        <position position="1"/>
    </location>
</feature>
<keyword evidence="1" id="KW-0812">Transmembrane</keyword>
<dbReference type="Proteomes" id="UP000265520">
    <property type="component" value="Unassembled WGS sequence"/>
</dbReference>
<evidence type="ECO:0000313" key="2">
    <source>
        <dbReference type="EMBL" id="MCI94334.1"/>
    </source>
</evidence>
<evidence type="ECO:0000313" key="3">
    <source>
        <dbReference type="Proteomes" id="UP000265520"/>
    </source>
</evidence>
<keyword evidence="1" id="KW-1133">Transmembrane helix</keyword>
<reference evidence="2 3" key="1">
    <citation type="journal article" date="2018" name="Front. Plant Sci.">
        <title>Red Clover (Trifolium pratense) and Zigzag Clover (T. medium) - A Picture of Genomic Similarities and Differences.</title>
        <authorList>
            <person name="Dluhosova J."/>
            <person name="Istvanek J."/>
            <person name="Nedelnik J."/>
            <person name="Repkova J."/>
        </authorList>
    </citation>
    <scope>NUCLEOTIDE SEQUENCE [LARGE SCALE GENOMIC DNA]</scope>
    <source>
        <strain evidence="3">cv. 10/8</strain>
        <tissue evidence="2">Leaf</tissue>
    </source>
</reference>
<protein>
    <submittedName>
        <fullName evidence="2">Uncharacterized protein</fullName>
    </submittedName>
</protein>
<proteinExistence type="predicted"/>
<keyword evidence="1" id="KW-0472">Membrane</keyword>